<evidence type="ECO:0000256" key="1">
    <source>
        <dbReference type="SAM" id="MobiDB-lite"/>
    </source>
</evidence>
<dbReference type="AlphaFoldDB" id="K1E539"/>
<name>K1E539_9MICO</name>
<organism evidence="3 4">
    <name type="scientific">Janibacter hoylei PVAS-1</name>
    <dbReference type="NCBI Taxonomy" id="1210046"/>
    <lineage>
        <taxon>Bacteria</taxon>
        <taxon>Bacillati</taxon>
        <taxon>Actinomycetota</taxon>
        <taxon>Actinomycetes</taxon>
        <taxon>Micrococcales</taxon>
        <taxon>Intrasporangiaceae</taxon>
        <taxon>Janibacter</taxon>
    </lineage>
</organism>
<feature type="compositionally biased region" description="Pro residues" evidence="1">
    <location>
        <begin position="49"/>
        <end position="60"/>
    </location>
</feature>
<accession>K1E539</accession>
<dbReference type="Proteomes" id="UP000004474">
    <property type="component" value="Unassembled WGS sequence"/>
</dbReference>
<feature type="transmembrane region" description="Helical" evidence="2">
    <location>
        <begin position="85"/>
        <end position="109"/>
    </location>
</feature>
<feature type="compositionally biased region" description="Low complexity" evidence="1">
    <location>
        <begin position="115"/>
        <end position="161"/>
    </location>
</feature>
<proteinExistence type="predicted"/>
<gene>
    <name evidence="3" type="ORF">B277_12331</name>
</gene>
<feature type="region of interest" description="Disordered" evidence="1">
    <location>
        <begin position="1"/>
        <end position="80"/>
    </location>
</feature>
<dbReference type="PATRIC" id="fig|1210046.3.peg.2371"/>
<reference evidence="3 4" key="1">
    <citation type="journal article" date="2012" name="J. Bacteriol.">
        <title>Genome Sequence of Janibacter hoylei MTCC8307, Isolated from the Stratospheric Air.</title>
        <authorList>
            <person name="Pawar S.P."/>
            <person name="Dhotre D.P."/>
            <person name="Shetty S.A."/>
            <person name="Chowdhury S.P."/>
            <person name="Chaudhari B.L."/>
            <person name="Shouche Y.S."/>
        </authorList>
    </citation>
    <scope>NUCLEOTIDE SEQUENCE [LARGE SCALE GENOMIC DNA]</scope>
    <source>
        <strain evidence="3 4">PVAS-1</strain>
    </source>
</reference>
<evidence type="ECO:0000256" key="2">
    <source>
        <dbReference type="SAM" id="Phobius"/>
    </source>
</evidence>
<comment type="caution">
    <text evidence="3">The sequence shown here is derived from an EMBL/GenBank/DDBJ whole genome shotgun (WGS) entry which is preliminary data.</text>
</comment>
<dbReference type="EMBL" id="ALWX01000055">
    <property type="protein sequence ID" value="EKA60522.1"/>
    <property type="molecule type" value="Genomic_DNA"/>
</dbReference>
<dbReference type="eggNOG" id="ENOG50332IG">
    <property type="taxonomic scope" value="Bacteria"/>
</dbReference>
<keyword evidence="2" id="KW-0472">Membrane</keyword>
<feature type="compositionally biased region" description="Basic and acidic residues" evidence="1">
    <location>
        <begin position="9"/>
        <end position="20"/>
    </location>
</feature>
<sequence length="290" mass="30352">MAADGGTDDAGRFWQDDEPTRAQAALDPRPGWPQPSPETSWDDWIVQQPTPPAGPGPLPVTPTAAAPTAGASMAPPPGSHGGPPWTAIVAAVAAGVLLLGAGGAALWFFGSDGEPAAGPPSTSTPTTTVTATPPPTTTVTSTATPPPTTTVTTTAAPPSAAEQLSDKRDESLGRLVTDGDWAVSLSAKQDGTRDDRQLTSSGSHVFRLPDILELHEEIESTYAWTDVYLLKAEDLGSTVGADDDKIWMTIVDPGWLTTREDAEAWCEVEFSWLSGDDLDNACYPRQLRAP</sequence>
<keyword evidence="2" id="KW-1133">Transmembrane helix</keyword>
<evidence type="ECO:0000313" key="4">
    <source>
        <dbReference type="Proteomes" id="UP000004474"/>
    </source>
</evidence>
<feature type="compositionally biased region" description="Low complexity" evidence="1">
    <location>
        <begin position="61"/>
        <end position="73"/>
    </location>
</feature>
<protein>
    <submittedName>
        <fullName evidence="3">Uncharacterized protein</fullName>
    </submittedName>
</protein>
<evidence type="ECO:0000313" key="3">
    <source>
        <dbReference type="EMBL" id="EKA60522.1"/>
    </source>
</evidence>
<keyword evidence="2" id="KW-0812">Transmembrane</keyword>
<dbReference type="STRING" id="1210046.B277_12331"/>
<feature type="region of interest" description="Disordered" evidence="1">
    <location>
        <begin position="115"/>
        <end position="168"/>
    </location>
</feature>